<dbReference type="Pfam" id="PF03747">
    <property type="entry name" value="ADP_ribosyl_GH"/>
    <property type="match status" value="1"/>
</dbReference>
<accession>A0A238WPV0</accession>
<gene>
    <name evidence="1" type="ORF">SAMN06265371_103437</name>
</gene>
<reference evidence="1 2" key="1">
    <citation type="submission" date="2017-06" db="EMBL/GenBank/DDBJ databases">
        <authorList>
            <person name="Kim H.J."/>
            <person name="Triplett B.A."/>
        </authorList>
    </citation>
    <scope>NUCLEOTIDE SEQUENCE [LARGE SCALE GENOMIC DNA]</scope>
    <source>
        <strain evidence="1 2">DSM 29150</strain>
    </source>
</reference>
<organism evidence="1 2">
    <name type="scientific">Lutibacter agarilyticus</name>
    <dbReference type="NCBI Taxonomy" id="1109740"/>
    <lineage>
        <taxon>Bacteria</taxon>
        <taxon>Pseudomonadati</taxon>
        <taxon>Bacteroidota</taxon>
        <taxon>Flavobacteriia</taxon>
        <taxon>Flavobacteriales</taxon>
        <taxon>Flavobacteriaceae</taxon>
        <taxon>Lutibacter</taxon>
    </lineage>
</organism>
<dbReference type="EMBL" id="FZNT01000003">
    <property type="protein sequence ID" value="SNR48353.1"/>
    <property type="molecule type" value="Genomic_DNA"/>
</dbReference>
<sequence>MIKKLTIFITVISCLYACNQDSKTVLKDTTFNYKSYTPKTTDQIISRSDYSNKLYGFWLGQCIANWTGLVTEMDKIGTIGDIKTGDFYTRDDWGKPDQPSIWGQGIPSDLSSTIDFVFEDENGVWGSDDDTDIEFMYQHLLYTNKTSVLTGKQIRDGWLKHIKQEEENFLWVSNQKALDLMVQGFLPPETSNPKITSDSIYSNYYEMIDAQLTTEIFGFFAPSRPDIALKMAKLPIQTTARENAQWISEFYVIMYSLASFVDEDLTMKEKTNWMANEARKTLPNNSYSAKMYDFVKTNYDKHIPWEATRDKLYQRYQVEQADGYNITSKELYCNGCFAAGINFGSSIISLLYGEGDIKETIKIGALAGWDSDNPTATWGGLLGFMIGKEGVEEAFGRKFSNKFNIHRTRINFPNNGLYTFEEMAETGIYIIDRVVQEEMNGGIDLQKDIWYIPAVEFKYLEE</sequence>
<evidence type="ECO:0000313" key="1">
    <source>
        <dbReference type="EMBL" id="SNR48353.1"/>
    </source>
</evidence>
<dbReference type="Proteomes" id="UP000198384">
    <property type="component" value="Unassembled WGS sequence"/>
</dbReference>
<keyword evidence="1" id="KW-0378">Hydrolase</keyword>
<protein>
    <submittedName>
        <fullName evidence="1">ADP-ribosylglycohydrolase</fullName>
    </submittedName>
</protein>
<evidence type="ECO:0000313" key="2">
    <source>
        <dbReference type="Proteomes" id="UP000198384"/>
    </source>
</evidence>
<keyword evidence="2" id="KW-1185">Reference proteome</keyword>
<dbReference type="RefSeq" id="WP_089381080.1">
    <property type="nucleotide sequence ID" value="NZ_FZNT01000003.1"/>
</dbReference>
<proteinExistence type="predicted"/>
<dbReference type="SUPFAM" id="SSF101478">
    <property type="entry name" value="ADP-ribosylglycohydrolase"/>
    <property type="match status" value="1"/>
</dbReference>
<dbReference type="OrthoDB" id="9761704at2"/>
<dbReference type="AlphaFoldDB" id="A0A238WPV0"/>
<dbReference type="InterPro" id="IPR005502">
    <property type="entry name" value="Ribosyl_crysJ1"/>
</dbReference>
<dbReference type="InterPro" id="IPR036705">
    <property type="entry name" value="Ribosyl_crysJ1_sf"/>
</dbReference>
<dbReference type="GO" id="GO:0016787">
    <property type="term" value="F:hydrolase activity"/>
    <property type="evidence" value="ECO:0007669"/>
    <property type="project" value="UniProtKB-KW"/>
</dbReference>
<name>A0A238WPV0_9FLAO</name>
<dbReference type="Gene3D" id="1.10.4080.10">
    <property type="entry name" value="ADP-ribosylation/Crystallin J1"/>
    <property type="match status" value="1"/>
</dbReference>